<dbReference type="EMBL" id="AP003808">
    <property type="protein sequence ID" value="BAC83095.1"/>
    <property type="molecule type" value="Genomic_DNA"/>
</dbReference>
<reference evidence="3" key="1">
    <citation type="journal article" date="2005" name="Nature">
        <title>The map-based sequence of the rice genome.</title>
        <authorList>
            <consortium name="International rice genome sequencing project (IRGSP)"/>
            <person name="Matsumoto T."/>
            <person name="Wu J."/>
            <person name="Kanamori H."/>
            <person name="Katayose Y."/>
            <person name="Fujisawa M."/>
            <person name="Namiki N."/>
            <person name="Mizuno H."/>
            <person name="Yamamoto K."/>
            <person name="Antonio B.A."/>
            <person name="Baba T."/>
            <person name="Sakata K."/>
            <person name="Nagamura Y."/>
            <person name="Aoki H."/>
            <person name="Arikawa K."/>
            <person name="Arita K."/>
            <person name="Bito T."/>
            <person name="Chiden Y."/>
            <person name="Fujitsuka N."/>
            <person name="Fukunaka R."/>
            <person name="Hamada M."/>
            <person name="Harada C."/>
            <person name="Hayashi A."/>
            <person name="Hijishita S."/>
            <person name="Honda M."/>
            <person name="Hosokawa S."/>
            <person name="Ichikawa Y."/>
            <person name="Idonuma A."/>
            <person name="Iijima M."/>
            <person name="Ikeda M."/>
            <person name="Ikeno M."/>
            <person name="Ito K."/>
            <person name="Ito S."/>
            <person name="Ito T."/>
            <person name="Ito Y."/>
            <person name="Ito Y."/>
            <person name="Iwabuchi A."/>
            <person name="Kamiya K."/>
            <person name="Karasawa W."/>
            <person name="Kurita K."/>
            <person name="Katagiri S."/>
            <person name="Kikuta A."/>
            <person name="Kobayashi H."/>
            <person name="Kobayashi N."/>
            <person name="Machita K."/>
            <person name="Maehara T."/>
            <person name="Masukawa M."/>
            <person name="Mizubayashi T."/>
            <person name="Mukai Y."/>
            <person name="Nagasaki H."/>
            <person name="Nagata Y."/>
            <person name="Naito S."/>
            <person name="Nakashima M."/>
            <person name="Nakama Y."/>
            <person name="Nakamichi Y."/>
            <person name="Nakamura M."/>
            <person name="Meguro A."/>
            <person name="Negishi M."/>
            <person name="Ohta I."/>
            <person name="Ohta T."/>
            <person name="Okamoto M."/>
            <person name="Ono N."/>
            <person name="Saji S."/>
            <person name="Sakaguchi M."/>
            <person name="Sakai K."/>
            <person name="Shibata M."/>
            <person name="Shimokawa T."/>
            <person name="Song J."/>
            <person name="Takazaki Y."/>
            <person name="Terasawa K."/>
            <person name="Tsugane M."/>
            <person name="Tsuji K."/>
            <person name="Ueda S."/>
            <person name="Waki K."/>
            <person name="Yamagata H."/>
            <person name="Yamamoto M."/>
            <person name="Yamamoto S."/>
            <person name="Yamane H."/>
            <person name="Yoshiki S."/>
            <person name="Yoshihara R."/>
            <person name="Yukawa K."/>
            <person name="Zhong H."/>
            <person name="Yano M."/>
            <person name="Yuan Q."/>
            <person name="Ouyang S."/>
            <person name="Liu J."/>
            <person name="Jones K.M."/>
            <person name="Gansberger K."/>
            <person name="Moffat K."/>
            <person name="Hill J."/>
            <person name="Bera J."/>
            <person name="Fadrosh D."/>
            <person name="Jin S."/>
            <person name="Johri S."/>
            <person name="Kim M."/>
            <person name="Overton L."/>
            <person name="Reardon M."/>
            <person name="Tsitrin T."/>
            <person name="Vuong H."/>
            <person name="Weaver B."/>
            <person name="Ciecko A."/>
            <person name="Tallon L."/>
            <person name="Jackson J."/>
            <person name="Pai G."/>
            <person name="Aken S.V."/>
            <person name="Utterback T."/>
            <person name="Reidmuller S."/>
            <person name="Feldblyum T."/>
            <person name="Hsiao J."/>
            <person name="Zismann V."/>
            <person name="Iobst S."/>
            <person name="de Vazeille A.R."/>
            <person name="Buell C.R."/>
            <person name="Ying K."/>
            <person name="Li Y."/>
            <person name="Lu T."/>
            <person name="Huang Y."/>
            <person name="Zhao Q."/>
            <person name="Feng Q."/>
            <person name="Zhang L."/>
            <person name="Zhu J."/>
            <person name="Weng Q."/>
            <person name="Mu J."/>
            <person name="Lu Y."/>
            <person name="Fan D."/>
            <person name="Liu Y."/>
            <person name="Guan J."/>
            <person name="Zhang Y."/>
            <person name="Yu S."/>
            <person name="Liu X."/>
            <person name="Zhang Y."/>
            <person name="Hong G."/>
            <person name="Han B."/>
            <person name="Choisne N."/>
            <person name="Demange N."/>
            <person name="Orjeda G."/>
            <person name="Samain S."/>
            <person name="Cattolico L."/>
            <person name="Pelletier E."/>
            <person name="Couloux A."/>
            <person name="Segurens B."/>
            <person name="Wincker P."/>
            <person name="D'Hont A."/>
            <person name="Scarpelli C."/>
            <person name="Weissenbach J."/>
            <person name="Salanoubat M."/>
            <person name="Quetier F."/>
            <person name="Yu Y."/>
            <person name="Kim H.R."/>
            <person name="Rambo T."/>
            <person name="Currie J."/>
            <person name="Collura K."/>
            <person name="Luo M."/>
            <person name="Yang T."/>
            <person name="Ammiraju J.S.S."/>
            <person name="Engler F."/>
            <person name="Soderlund C."/>
            <person name="Wing R.A."/>
            <person name="Palmer L.E."/>
            <person name="de la Bastide M."/>
            <person name="Spiegel L."/>
            <person name="Nascimento L."/>
            <person name="Zutavern T."/>
            <person name="O'Shaughnessy A."/>
            <person name="Dike S."/>
            <person name="Dedhia N."/>
            <person name="Preston R."/>
            <person name="Balija V."/>
            <person name="McCombie W.R."/>
            <person name="Chow T."/>
            <person name="Chen H."/>
            <person name="Chung M."/>
            <person name="Chen C."/>
            <person name="Shaw J."/>
            <person name="Wu H."/>
            <person name="Hsiao K."/>
            <person name="Chao Y."/>
            <person name="Chu M."/>
            <person name="Cheng C."/>
            <person name="Hour A."/>
            <person name="Lee P."/>
            <person name="Lin S."/>
            <person name="Lin Y."/>
            <person name="Liou J."/>
            <person name="Liu S."/>
            <person name="Hsing Y."/>
            <person name="Raghuvanshi S."/>
            <person name="Mohanty A."/>
            <person name="Bharti A.K."/>
            <person name="Gaur A."/>
            <person name="Gupta V."/>
            <person name="Kumar D."/>
            <person name="Ravi V."/>
            <person name="Vij S."/>
            <person name="Kapur A."/>
            <person name="Khurana P."/>
            <person name="Khurana P."/>
            <person name="Khurana J.P."/>
            <person name="Tyagi A.K."/>
            <person name="Gaikwad K."/>
            <person name="Singh A."/>
            <person name="Dalal V."/>
            <person name="Srivastava S."/>
            <person name="Dixit A."/>
            <person name="Pal A.K."/>
            <person name="Ghazi I.A."/>
            <person name="Yadav M."/>
            <person name="Pandit A."/>
            <person name="Bhargava A."/>
            <person name="Sureshbabu K."/>
            <person name="Batra K."/>
            <person name="Sharma T.R."/>
            <person name="Mohapatra T."/>
            <person name="Singh N.K."/>
            <person name="Messing J."/>
            <person name="Nelson A.B."/>
            <person name="Fuks G."/>
            <person name="Kavchok S."/>
            <person name="Keizer G."/>
            <person name="Linton E."/>
            <person name="Llaca V."/>
            <person name="Song R."/>
            <person name="Tanyolac B."/>
            <person name="Young S."/>
            <person name="Ho-Il K."/>
            <person name="Hahn J.H."/>
            <person name="Sangsakoo G."/>
            <person name="Vanavichit A."/>
            <person name="de Mattos Luiz.A.T."/>
            <person name="Zimmer P.D."/>
            <person name="Malone G."/>
            <person name="Dellagostin O."/>
            <person name="de Oliveira A.C."/>
            <person name="Bevan M."/>
            <person name="Bancroft I."/>
            <person name="Minx P."/>
            <person name="Cordum H."/>
            <person name="Wilson R."/>
            <person name="Cheng Z."/>
            <person name="Jin W."/>
            <person name="Jiang J."/>
            <person name="Leong S.A."/>
            <person name="Iwama H."/>
            <person name="Gojobori T."/>
            <person name="Itoh T."/>
            <person name="Niimura Y."/>
            <person name="Fujii Y."/>
            <person name="Habara T."/>
            <person name="Sakai H."/>
            <person name="Sato Y."/>
            <person name="Wilson G."/>
            <person name="Kumar K."/>
            <person name="McCouch S."/>
            <person name="Juretic N."/>
            <person name="Hoen D."/>
            <person name="Wright S."/>
            <person name="Bruskiewich R."/>
            <person name="Bureau T."/>
            <person name="Miyao A."/>
            <person name="Hirochika H."/>
            <person name="Nishikawa T."/>
            <person name="Kadowaki K."/>
            <person name="Sugiura M."/>
            <person name="Burr B."/>
            <person name="Sasaki T."/>
        </authorList>
    </citation>
    <scope>NUCLEOTIDE SEQUENCE [LARGE SCALE GENOMIC DNA]</scope>
    <source>
        <strain evidence="3">cv. Nipponbare</strain>
    </source>
</reference>
<evidence type="ECO:0000256" key="1">
    <source>
        <dbReference type="SAM" id="MobiDB-lite"/>
    </source>
</evidence>
<organism evidence="2 3">
    <name type="scientific">Oryza sativa subsp. japonica</name>
    <name type="common">Rice</name>
    <dbReference type="NCBI Taxonomy" id="39947"/>
    <lineage>
        <taxon>Eukaryota</taxon>
        <taxon>Viridiplantae</taxon>
        <taxon>Streptophyta</taxon>
        <taxon>Embryophyta</taxon>
        <taxon>Tracheophyta</taxon>
        <taxon>Spermatophyta</taxon>
        <taxon>Magnoliopsida</taxon>
        <taxon>Liliopsida</taxon>
        <taxon>Poales</taxon>
        <taxon>Poaceae</taxon>
        <taxon>BOP clade</taxon>
        <taxon>Oryzoideae</taxon>
        <taxon>Oryzeae</taxon>
        <taxon>Oryzinae</taxon>
        <taxon>Oryza</taxon>
        <taxon>Oryza sativa</taxon>
    </lineage>
</organism>
<name>Q6ZL72_ORYSJ</name>
<protein>
    <submittedName>
        <fullName evidence="2">Uncharacterized protein</fullName>
    </submittedName>
</protein>
<feature type="region of interest" description="Disordered" evidence="1">
    <location>
        <begin position="1"/>
        <end position="83"/>
    </location>
</feature>
<proteinExistence type="predicted"/>
<sequence length="83" mass="9589">MEEDPPAADRSRSLSQPHLPMASEREKRRGGEREERTQRRFKITRRGGERDGQKPLFLLPFGHSPSLLSHEQHHSSDEIMADT</sequence>
<reference evidence="3" key="2">
    <citation type="journal article" date="2008" name="Nucleic Acids Res.">
        <title>The rice annotation project database (RAP-DB): 2008 update.</title>
        <authorList>
            <consortium name="The rice annotation project (RAP)"/>
        </authorList>
    </citation>
    <scope>GENOME REANNOTATION</scope>
    <source>
        <strain evidence="3">cv. Nipponbare</strain>
    </source>
</reference>
<evidence type="ECO:0000313" key="3">
    <source>
        <dbReference type="Proteomes" id="UP000000763"/>
    </source>
</evidence>
<accession>Q6ZL72</accession>
<gene>
    <name evidence="2" type="primary">OJ1115_C05.32</name>
</gene>
<feature type="compositionally biased region" description="Basic and acidic residues" evidence="1">
    <location>
        <begin position="23"/>
        <end position="38"/>
    </location>
</feature>
<dbReference type="AlphaFoldDB" id="Q6ZL72"/>
<dbReference type="Proteomes" id="UP000000763">
    <property type="component" value="Chromosome 7"/>
</dbReference>
<evidence type="ECO:0000313" key="2">
    <source>
        <dbReference type="EMBL" id="BAC83095.1"/>
    </source>
</evidence>